<name>A0ABT7U9H2_9BACE</name>
<dbReference type="InterPro" id="IPR021255">
    <property type="entry name" value="DUF2807"/>
</dbReference>
<dbReference type="Proteomes" id="UP001228403">
    <property type="component" value="Unassembled WGS sequence"/>
</dbReference>
<comment type="caution">
    <text evidence="3">The sequence shown here is derived from an EMBL/GenBank/DDBJ whole genome shotgun (WGS) entry which is preliminary data.</text>
</comment>
<evidence type="ECO:0000256" key="1">
    <source>
        <dbReference type="SAM" id="SignalP"/>
    </source>
</evidence>
<dbReference type="PANTHER" id="PTHR39200">
    <property type="entry name" value="HYPOTHETICAL EXPORTED PROTEIN"/>
    <property type="match status" value="1"/>
</dbReference>
<accession>A0ABT7U9H2</accession>
<dbReference type="Pfam" id="PF10988">
    <property type="entry name" value="DUF2807"/>
    <property type="match status" value="1"/>
</dbReference>
<evidence type="ECO:0000259" key="2">
    <source>
        <dbReference type="Pfam" id="PF10988"/>
    </source>
</evidence>
<reference evidence="3 4" key="1">
    <citation type="submission" date="2023-06" db="EMBL/GenBank/DDBJ databases">
        <authorList>
            <person name="Zeman M."/>
            <person name="Kubasova T."/>
            <person name="Jahodarova E."/>
            <person name="Nykrynova M."/>
            <person name="Rychlik I."/>
        </authorList>
    </citation>
    <scope>NUCLEOTIDE SEQUENCE [LARGE SCALE GENOMIC DNA]</scope>
    <source>
        <strain evidence="3 4">ET4</strain>
    </source>
</reference>
<gene>
    <name evidence="3" type="ORF">QUW02_11050</name>
</gene>
<feature type="domain" description="Putative auto-transporter adhesin head GIN" evidence="2">
    <location>
        <begin position="70"/>
        <end position="222"/>
    </location>
</feature>
<proteinExistence type="predicted"/>
<evidence type="ECO:0000313" key="4">
    <source>
        <dbReference type="Proteomes" id="UP001228403"/>
    </source>
</evidence>
<protein>
    <submittedName>
        <fullName evidence="3">DUF2807 domain-containing protein</fullName>
    </submittedName>
</protein>
<keyword evidence="4" id="KW-1185">Reference proteome</keyword>
<feature type="chain" id="PRO_5045880477" evidence="1">
    <location>
        <begin position="22"/>
        <end position="335"/>
    </location>
</feature>
<feature type="signal peptide" evidence="1">
    <location>
        <begin position="1"/>
        <end position="21"/>
    </location>
</feature>
<keyword evidence="1" id="KW-0732">Signal</keyword>
<organism evidence="3 4">
    <name type="scientific">Bacteroides eggerthii</name>
    <dbReference type="NCBI Taxonomy" id="28111"/>
    <lineage>
        <taxon>Bacteria</taxon>
        <taxon>Pseudomonadati</taxon>
        <taxon>Bacteroidota</taxon>
        <taxon>Bacteroidia</taxon>
        <taxon>Bacteroidales</taxon>
        <taxon>Bacteroidaceae</taxon>
        <taxon>Bacteroides</taxon>
    </lineage>
</organism>
<dbReference type="PANTHER" id="PTHR39200:SF1">
    <property type="entry name" value="AUTO-TRANSPORTER ADHESIN HEAD GIN DOMAIN-CONTAINING PROTEIN-RELATED"/>
    <property type="match status" value="1"/>
</dbReference>
<sequence>MKTIRNLAGIFMFSVSLNACAQSQTVQNNMQYNHMIGTGSSVNRPVFYASSKYITQKLNARSLKRIDITSIVLRITPTNKNEVSLRMPENLADLIQTEINDDRLYLKFKDNVEAHYNDIELILPYRYLEEIQIIGSGSIDLSKEMNTNHLKVSIAGSGIFKAPGLKCDQKLSMNIAGSGSMSCSHIQAESLEWRISGSGNISSSQIDSKECEISIAGSGNISCPKVESEKCDVSIAGSGNIHIAGIQTKELAGAVAGTGTLRLEGEARKANYQFAGFGELHAENCIAQEVTAKCINGEIYCRAEQTLYCEIEHHGKVFYKGQPNVTYSKDAPQKF</sequence>
<dbReference type="EMBL" id="JAUDCF010000031">
    <property type="protein sequence ID" value="MDM8146448.1"/>
    <property type="molecule type" value="Genomic_DNA"/>
</dbReference>
<dbReference type="Gene3D" id="2.160.20.120">
    <property type="match status" value="2"/>
</dbReference>
<evidence type="ECO:0000313" key="3">
    <source>
        <dbReference type="EMBL" id="MDM8146448.1"/>
    </source>
</evidence>
<reference evidence="4" key="2">
    <citation type="submission" date="2023-07" db="EMBL/GenBank/DDBJ databases">
        <title>Identification and characterization of horizontal gene transfer across gut microbiota members of farm animals based on homology search.</title>
        <authorList>
            <person name="Schwarzerova J."/>
            <person name="Nykrynova M."/>
            <person name="Jureckova K."/>
            <person name="Cejkova D."/>
            <person name="Rychlik I."/>
        </authorList>
    </citation>
    <scope>NUCLEOTIDE SEQUENCE [LARGE SCALE GENOMIC DNA]</scope>
    <source>
        <strain evidence="4">ET4</strain>
    </source>
</reference>